<dbReference type="GO" id="GO:0006508">
    <property type="term" value="P:proteolysis"/>
    <property type="evidence" value="ECO:0007669"/>
    <property type="project" value="InterPro"/>
</dbReference>
<dbReference type="AlphaFoldDB" id="A0A0F9U714"/>
<dbReference type="PRINTS" id="PR00834">
    <property type="entry name" value="PROTEASES2C"/>
</dbReference>
<protein>
    <recommendedName>
        <fullName evidence="3">Peptidase S1 domain-containing protein</fullName>
    </recommendedName>
</protein>
<dbReference type="Pfam" id="PF13365">
    <property type="entry name" value="Trypsin_2"/>
    <property type="match status" value="1"/>
</dbReference>
<accession>A0A0F9U714</accession>
<evidence type="ECO:0008006" key="3">
    <source>
        <dbReference type="Google" id="ProtNLM"/>
    </source>
</evidence>
<dbReference type="InterPro" id="IPR001940">
    <property type="entry name" value="Peptidase_S1C"/>
</dbReference>
<dbReference type="Gene3D" id="2.40.10.120">
    <property type="match status" value="1"/>
</dbReference>
<comment type="caution">
    <text evidence="2">The sequence shown here is derived from an EMBL/GenBank/DDBJ whole genome shotgun (WGS) entry which is preliminary data.</text>
</comment>
<proteinExistence type="predicted"/>
<dbReference type="GO" id="GO:0004252">
    <property type="term" value="F:serine-type endopeptidase activity"/>
    <property type="evidence" value="ECO:0007669"/>
    <property type="project" value="InterPro"/>
</dbReference>
<organism evidence="2">
    <name type="scientific">marine sediment metagenome</name>
    <dbReference type="NCBI Taxonomy" id="412755"/>
    <lineage>
        <taxon>unclassified sequences</taxon>
        <taxon>metagenomes</taxon>
        <taxon>ecological metagenomes</taxon>
    </lineage>
</organism>
<name>A0A0F9U714_9ZZZZ</name>
<feature type="region of interest" description="Disordered" evidence="1">
    <location>
        <begin position="238"/>
        <end position="263"/>
    </location>
</feature>
<reference evidence="2" key="1">
    <citation type="journal article" date="2015" name="Nature">
        <title>Complex archaea that bridge the gap between prokaryotes and eukaryotes.</title>
        <authorList>
            <person name="Spang A."/>
            <person name="Saw J.H."/>
            <person name="Jorgensen S.L."/>
            <person name="Zaremba-Niedzwiedzka K."/>
            <person name="Martijn J."/>
            <person name="Lind A.E."/>
            <person name="van Eijk R."/>
            <person name="Schleper C."/>
            <person name="Guy L."/>
            <person name="Ettema T.J."/>
        </authorList>
    </citation>
    <scope>NUCLEOTIDE SEQUENCE</scope>
</reference>
<dbReference type="PANTHER" id="PTHR43019:SF23">
    <property type="entry name" value="PROTEASE DO-LIKE 5, CHLOROPLASTIC"/>
    <property type="match status" value="1"/>
</dbReference>
<gene>
    <name evidence="2" type="ORF">LCGC14_0642700</name>
</gene>
<evidence type="ECO:0000313" key="2">
    <source>
        <dbReference type="EMBL" id="KKN49433.1"/>
    </source>
</evidence>
<sequence length="439" mass="47383">MRRVRPFPGVPEIITLILLLASILLLATGLCWSAEPLTCRDGKCPTSRPQVHSSALVFLSHTDHEGPGYFSGVLIDTPHKNDLILTCAHALEHAGNTMAIFTNGQRAWADILAKDHYLDLALLQVRKSNRQKFSIARNRPPLGETVAGFGFGGTQRHRVLLGVVTQYEWLTPNIAEDTSTDCFSFRAAVKPGDSGGPVLNRKRQIVGVILGGGKEGTHAIDCVRINQFLNNALRDKQAIGTSNPQPPSAPVESHGSGRPGAAIPDVAERLPLVPIAAMEPQENNSEPERKNASHETSILGQIDWLSLAVLGGKVAAGTAGVVATGGSSWAAWLALQAATKLYKRRQVRKRGQAATAADSFSPIARDDTEAKQLLQLSQLEGRSPVHDAIIGRFAYDTIDMFLTQSPNGSAADALRQLRIKLESRFNEVAPAAVFKEEEK</sequence>
<evidence type="ECO:0000256" key="1">
    <source>
        <dbReference type="SAM" id="MobiDB-lite"/>
    </source>
</evidence>
<dbReference type="SUPFAM" id="SSF50494">
    <property type="entry name" value="Trypsin-like serine proteases"/>
    <property type="match status" value="1"/>
</dbReference>
<dbReference type="PANTHER" id="PTHR43019">
    <property type="entry name" value="SERINE ENDOPROTEASE DEGS"/>
    <property type="match status" value="1"/>
</dbReference>
<dbReference type="InterPro" id="IPR009003">
    <property type="entry name" value="Peptidase_S1_PA"/>
</dbReference>
<dbReference type="EMBL" id="LAZR01001168">
    <property type="protein sequence ID" value="KKN49433.1"/>
    <property type="molecule type" value="Genomic_DNA"/>
</dbReference>